<dbReference type="SMART" id="SM00471">
    <property type="entry name" value="HDc"/>
    <property type="match status" value="1"/>
</dbReference>
<evidence type="ECO:0000259" key="7">
    <source>
        <dbReference type="PROSITE" id="PS51831"/>
    </source>
</evidence>
<comment type="caution">
    <text evidence="8">The sequence shown here is derived from an EMBL/GenBank/DDBJ whole genome shotgun (WGS) entry which is preliminary data.</text>
</comment>
<dbReference type="InterPro" id="IPR003607">
    <property type="entry name" value="HD/PDEase_dom"/>
</dbReference>
<dbReference type="PANTHER" id="PTHR35795:SF1">
    <property type="entry name" value="BIS(5'-NUCLEOSYL)-TETRAPHOSPHATASE, SYMMETRICAL"/>
    <property type="match status" value="1"/>
</dbReference>
<evidence type="ECO:0000313" key="9">
    <source>
        <dbReference type="Proteomes" id="UP001628078"/>
    </source>
</evidence>
<evidence type="ECO:0000256" key="3">
    <source>
        <dbReference type="ARBA" id="ARBA00022741"/>
    </source>
</evidence>
<dbReference type="EMBL" id="BQXO01000001">
    <property type="protein sequence ID" value="GKT04828.1"/>
    <property type="molecule type" value="Genomic_DNA"/>
</dbReference>
<proteinExistence type="predicted"/>
<dbReference type="PANTHER" id="PTHR35795">
    <property type="entry name" value="SLR1885 PROTEIN"/>
    <property type="match status" value="1"/>
</dbReference>
<dbReference type="Pfam" id="PF01966">
    <property type="entry name" value="HD"/>
    <property type="match status" value="1"/>
</dbReference>
<dbReference type="InterPro" id="IPR006674">
    <property type="entry name" value="HD_domain"/>
</dbReference>
<accession>A0ABQ5JKX0</accession>
<dbReference type="Proteomes" id="UP001628078">
    <property type="component" value="Unassembled WGS sequence"/>
</dbReference>
<keyword evidence="5" id="KW-0408">Iron</keyword>
<keyword evidence="9" id="KW-1185">Reference proteome</keyword>
<dbReference type="Gene3D" id="1.10.3210.10">
    <property type="entry name" value="Hypothetical protein af1432"/>
    <property type="match status" value="1"/>
</dbReference>
<dbReference type="InterPro" id="IPR005249">
    <property type="entry name" value="YqeK"/>
</dbReference>
<name>A0ABQ5JKX0_9LACO</name>
<organism evidence="8 9">
    <name type="scientific">Furfurilactobacillus curtus</name>
    <dbReference type="NCBI Taxonomy" id="1746200"/>
    <lineage>
        <taxon>Bacteria</taxon>
        <taxon>Bacillati</taxon>
        <taxon>Bacillota</taxon>
        <taxon>Bacilli</taxon>
        <taxon>Lactobacillales</taxon>
        <taxon>Lactobacillaceae</taxon>
        <taxon>Furfurilactobacillus</taxon>
    </lineage>
</organism>
<keyword evidence="3" id="KW-0547">Nucleotide-binding</keyword>
<evidence type="ECO:0000313" key="8">
    <source>
        <dbReference type="EMBL" id="GKT04828.1"/>
    </source>
</evidence>
<evidence type="ECO:0000256" key="2">
    <source>
        <dbReference type="ARBA" id="ARBA00022723"/>
    </source>
</evidence>
<dbReference type="NCBIfam" id="TIGR00488">
    <property type="entry name" value="bis(5'-nucleosyl)-tetraphosphatase (symmetrical) YqeK"/>
    <property type="match status" value="1"/>
</dbReference>
<evidence type="ECO:0000256" key="5">
    <source>
        <dbReference type="ARBA" id="ARBA00023004"/>
    </source>
</evidence>
<dbReference type="InterPro" id="IPR051094">
    <property type="entry name" value="Diverse_Catalytic_Enzymes"/>
</dbReference>
<feature type="domain" description="HD" evidence="7">
    <location>
        <begin position="31"/>
        <end position="145"/>
    </location>
</feature>
<dbReference type="RefSeq" id="WP_407882057.1">
    <property type="nucleotide sequence ID" value="NZ_BQXO01000001.1"/>
</dbReference>
<sequence>MNDSISYQQQLYAGTRAQLIDAIHVKLRDKRFEHVLRVEQTALVLAEQNGVDLEKASIAGLVHDYAKQRSDKDFVAMIEKHQLDPDLLNWGNAIWHGVVGAEFVRDELGINDEDILNAVRHHTTGAVAMSPLEQVVYMADYIEPGRTVPGIEEARRITNEDLQAGVAYQTAHTLAYLIKQQAPVYPGTILTYNRWVAGKKMKYNY</sequence>
<gene>
    <name evidence="8" type="ORF">JCM31185_01170</name>
</gene>
<comment type="catalytic activity">
    <reaction evidence="6">
        <text>P(1),P(4)-bis(5'-adenosyl) tetraphosphate + H2O = 2 ADP + 2 H(+)</text>
        <dbReference type="Rhea" id="RHEA:24252"/>
        <dbReference type="ChEBI" id="CHEBI:15377"/>
        <dbReference type="ChEBI" id="CHEBI:15378"/>
        <dbReference type="ChEBI" id="CHEBI:58141"/>
        <dbReference type="ChEBI" id="CHEBI:456216"/>
        <dbReference type="EC" id="3.6.1.41"/>
    </reaction>
</comment>
<keyword evidence="2" id="KW-0479">Metal-binding</keyword>
<evidence type="ECO:0000256" key="4">
    <source>
        <dbReference type="ARBA" id="ARBA00022801"/>
    </source>
</evidence>
<reference evidence="8 9" key="1">
    <citation type="submission" date="2022-03" db="EMBL/GenBank/DDBJ databases">
        <title>Draft genome sequence of Furfurilactobacillus curtus JCM 31185.</title>
        <authorList>
            <person name="Suzuki S."/>
            <person name="Endo A."/>
            <person name="Kajikawa A."/>
        </authorList>
    </citation>
    <scope>NUCLEOTIDE SEQUENCE [LARGE SCALE GENOMIC DNA]</scope>
    <source>
        <strain evidence="8 9">JCM 31185</strain>
    </source>
</reference>
<dbReference type="PROSITE" id="PS51831">
    <property type="entry name" value="HD"/>
    <property type="match status" value="1"/>
</dbReference>
<evidence type="ECO:0000256" key="6">
    <source>
        <dbReference type="ARBA" id="ARBA00049417"/>
    </source>
</evidence>
<dbReference type="EC" id="3.6.1.41" evidence="1"/>
<dbReference type="SUPFAM" id="SSF109604">
    <property type="entry name" value="HD-domain/PDEase-like"/>
    <property type="match status" value="1"/>
</dbReference>
<dbReference type="CDD" id="cd00077">
    <property type="entry name" value="HDc"/>
    <property type="match status" value="1"/>
</dbReference>
<evidence type="ECO:0000256" key="1">
    <source>
        <dbReference type="ARBA" id="ARBA00012506"/>
    </source>
</evidence>
<keyword evidence="4" id="KW-0378">Hydrolase</keyword>
<protein>
    <recommendedName>
        <fullName evidence="1">bis(5'-nucleosyl)-tetraphosphatase (symmetrical)</fullName>
        <ecNumber evidence="1">3.6.1.41</ecNumber>
    </recommendedName>
</protein>